<evidence type="ECO:0000256" key="3">
    <source>
        <dbReference type="ARBA" id="ARBA00022553"/>
    </source>
</evidence>
<protein>
    <submittedName>
        <fullName evidence="11">Response regulator</fullName>
    </submittedName>
</protein>
<evidence type="ECO:0000256" key="5">
    <source>
        <dbReference type="ARBA" id="ARBA00023015"/>
    </source>
</evidence>
<feature type="domain" description="HTH araC/xylS-type" evidence="9">
    <location>
        <begin position="425"/>
        <end position="523"/>
    </location>
</feature>
<evidence type="ECO:0000256" key="6">
    <source>
        <dbReference type="ARBA" id="ARBA00023125"/>
    </source>
</evidence>
<dbReference type="PANTHER" id="PTHR42713:SF3">
    <property type="entry name" value="TRANSCRIPTIONAL REGULATORY PROTEIN HPTR"/>
    <property type="match status" value="1"/>
</dbReference>
<evidence type="ECO:0000256" key="4">
    <source>
        <dbReference type="ARBA" id="ARBA00023012"/>
    </source>
</evidence>
<evidence type="ECO:0000259" key="9">
    <source>
        <dbReference type="PROSITE" id="PS01124"/>
    </source>
</evidence>
<evidence type="ECO:0000259" key="10">
    <source>
        <dbReference type="PROSITE" id="PS50110"/>
    </source>
</evidence>
<dbReference type="SUPFAM" id="SSF46689">
    <property type="entry name" value="Homeodomain-like"/>
    <property type="match status" value="2"/>
</dbReference>
<keyword evidence="5" id="KW-0805">Transcription regulation</keyword>
<dbReference type="PROSITE" id="PS01124">
    <property type="entry name" value="HTH_ARAC_FAMILY_2"/>
    <property type="match status" value="1"/>
</dbReference>
<evidence type="ECO:0000256" key="1">
    <source>
        <dbReference type="ARBA" id="ARBA00004496"/>
    </source>
</evidence>
<dbReference type="PRINTS" id="PR00032">
    <property type="entry name" value="HTHARAC"/>
</dbReference>
<evidence type="ECO:0000256" key="2">
    <source>
        <dbReference type="ARBA" id="ARBA00022490"/>
    </source>
</evidence>
<dbReference type="SUPFAM" id="SSF52172">
    <property type="entry name" value="CheY-like"/>
    <property type="match status" value="1"/>
</dbReference>
<keyword evidence="7" id="KW-0804">Transcription</keyword>
<evidence type="ECO:0000256" key="8">
    <source>
        <dbReference type="PROSITE-ProRule" id="PRU00169"/>
    </source>
</evidence>
<evidence type="ECO:0000313" key="11">
    <source>
        <dbReference type="EMBL" id="MFC4388135.1"/>
    </source>
</evidence>
<dbReference type="SMART" id="SM00448">
    <property type="entry name" value="REC"/>
    <property type="match status" value="1"/>
</dbReference>
<dbReference type="Gene3D" id="1.10.10.60">
    <property type="entry name" value="Homeodomain-like"/>
    <property type="match status" value="2"/>
</dbReference>
<comment type="caution">
    <text evidence="11">The sequence shown here is derived from an EMBL/GenBank/DDBJ whole genome shotgun (WGS) entry which is preliminary data.</text>
</comment>
<dbReference type="Gene3D" id="3.40.50.2300">
    <property type="match status" value="1"/>
</dbReference>
<dbReference type="InterPro" id="IPR018060">
    <property type="entry name" value="HTH_AraC"/>
</dbReference>
<keyword evidence="4" id="KW-0902">Two-component regulatory system</keyword>
<dbReference type="Proteomes" id="UP001595880">
    <property type="component" value="Unassembled WGS sequence"/>
</dbReference>
<dbReference type="CDD" id="cd17536">
    <property type="entry name" value="REC_YesN-like"/>
    <property type="match status" value="1"/>
</dbReference>
<organism evidence="11 12">
    <name type="scientific">Gracilibacillus marinus</name>
    <dbReference type="NCBI Taxonomy" id="630535"/>
    <lineage>
        <taxon>Bacteria</taxon>
        <taxon>Bacillati</taxon>
        <taxon>Bacillota</taxon>
        <taxon>Bacilli</taxon>
        <taxon>Bacillales</taxon>
        <taxon>Bacillaceae</taxon>
        <taxon>Gracilibacillus</taxon>
    </lineage>
</organism>
<keyword evidence="2" id="KW-0963">Cytoplasm</keyword>
<comment type="subcellular location">
    <subcellularLocation>
        <location evidence="1">Cytoplasm</location>
    </subcellularLocation>
</comment>
<feature type="domain" description="Response regulatory" evidence="10">
    <location>
        <begin position="2"/>
        <end position="119"/>
    </location>
</feature>
<sequence>MKAIIIDDEKHVREGILLLANWEHVGITEVLEATDGEKGIQLIKAHKPEIIFTDMSMPNKDGITLLKWIHSSELKSKTIVVSGYDDFHYMRSALYYGSFDYILKPIDRNLLNETLERAVLKWREQDEKRQSLLEKNRVINEVKPLYWDQLLTGVIYQKNPSTATIQKILKEFKINVDKVKCIVSILPIHKFLIQKFNGNRDVAFFAILNIVNEVVRNKNRGIGFRNLNKEDEIIILLWNAPQPHFIVEKIYAIIYQFIKMKCTIFMGDEMTCTLHSYQSASMVLQKYPLLEGEIEKKVVTPKEINHKTNLHLLDYGQELKWALQRCSKDNLNEILQRLFKQLWESHNLSIEQLQLWDKQFKILRKNWLEEYDMDEYEDNFNGDGFWNEDGSFSFQKFTEVKQKEFHNLMNLLEKEKYQKGRTSIQEIESYLREHYYLDIKLQDIADRFFLSREYISRKFKQVYHVTLTEYVTEIRIEKSKELLENPHLKIYDIAKEVGYKDEKYYSKVFKKINGQTPNQYRQYIRTGLHTPSSS</sequence>
<evidence type="ECO:0000313" key="12">
    <source>
        <dbReference type="Proteomes" id="UP001595880"/>
    </source>
</evidence>
<dbReference type="InterPro" id="IPR009057">
    <property type="entry name" value="Homeodomain-like_sf"/>
</dbReference>
<dbReference type="InterPro" id="IPR001789">
    <property type="entry name" value="Sig_transdc_resp-reg_receiver"/>
</dbReference>
<dbReference type="PROSITE" id="PS50110">
    <property type="entry name" value="RESPONSE_REGULATORY"/>
    <property type="match status" value="1"/>
</dbReference>
<dbReference type="InterPro" id="IPR020449">
    <property type="entry name" value="Tscrpt_reg_AraC-type_HTH"/>
</dbReference>
<keyword evidence="12" id="KW-1185">Reference proteome</keyword>
<keyword evidence="3 8" id="KW-0597">Phosphoprotein</keyword>
<dbReference type="SMART" id="SM00342">
    <property type="entry name" value="HTH_ARAC"/>
    <property type="match status" value="1"/>
</dbReference>
<keyword evidence="6" id="KW-0238">DNA-binding</keyword>
<feature type="modified residue" description="4-aspartylphosphate" evidence="8">
    <location>
        <position position="54"/>
    </location>
</feature>
<evidence type="ECO:0000256" key="7">
    <source>
        <dbReference type="ARBA" id="ARBA00023163"/>
    </source>
</evidence>
<dbReference type="Pfam" id="PF00072">
    <property type="entry name" value="Response_reg"/>
    <property type="match status" value="1"/>
</dbReference>
<dbReference type="InterPro" id="IPR011006">
    <property type="entry name" value="CheY-like_superfamily"/>
</dbReference>
<accession>A0ABV8VYK7</accession>
<gene>
    <name evidence="11" type="ORF">ACFOZ1_09975</name>
</gene>
<name>A0ABV8VYK7_9BACI</name>
<reference evidence="12" key="1">
    <citation type="journal article" date="2019" name="Int. J. Syst. Evol. Microbiol.">
        <title>The Global Catalogue of Microorganisms (GCM) 10K type strain sequencing project: providing services to taxonomists for standard genome sequencing and annotation.</title>
        <authorList>
            <consortium name="The Broad Institute Genomics Platform"/>
            <consortium name="The Broad Institute Genome Sequencing Center for Infectious Disease"/>
            <person name="Wu L."/>
            <person name="Ma J."/>
        </authorList>
    </citation>
    <scope>NUCLEOTIDE SEQUENCE [LARGE SCALE GENOMIC DNA]</scope>
    <source>
        <strain evidence="12">KACC 14058</strain>
    </source>
</reference>
<proteinExistence type="predicted"/>
<dbReference type="Pfam" id="PF12833">
    <property type="entry name" value="HTH_18"/>
    <property type="match status" value="1"/>
</dbReference>
<dbReference type="RefSeq" id="WP_390198928.1">
    <property type="nucleotide sequence ID" value="NZ_JBHSDV010000002.1"/>
</dbReference>
<dbReference type="PANTHER" id="PTHR42713">
    <property type="entry name" value="HISTIDINE KINASE-RELATED"/>
    <property type="match status" value="1"/>
</dbReference>
<dbReference type="EMBL" id="JBHSDV010000002">
    <property type="protein sequence ID" value="MFC4388135.1"/>
    <property type="molecule type" value="Genomic_DNA"/>
</dbReference>
<dbReference type="InterPro" id="IPR051552">
    <property type="entry name" value="HptR"/>
</dbReference>